<dbReference type="Gene3D" id="3.40.1440.10">
    <property type="entry name" value="GIY-YIG endonuclease"/>
    <property type="match status" value="1"/>
</dbReference>
<accession>A0AAV2YDJ1</accession>
<sequence>MIMKWGKYKGKSIKWIHDIYKIVCGKSDDVYIGSTINELRVRWQEHKNGYKKYKNGLHRKMTIHPLFDQYGVDNFKIMLIEKLLSKEQLWINKLRCVNTAFAYNPMRGGKGAGMTVMCECGGRFAHSKKKRHERSKKHQKFVNRDV</sequence>
<dbReference type="AlphaFoldDB" id="A0AAV2YDJ1"/>
<evidence type="ECO:0000313" key="3">
    <source>
        <dbReference type="Proteomes" id="UP001146120"/>
    </source>
</evidence>
<name>A0AAV2YDJ1_9STRA</name>
<protein>
    <recommendedName>
        <fullName evidence="1">GIY-YIG domain-containing protein</fullName>
    </recommendedName>
</protein>
<evidence type="ECO:0000259" key="1">
    <source>
        <dbReference type="Pfam" id="PF01541"/>
    </source>
</evidence>
<dbReference type="InterPro" id="IPR035901">
    <property type="entry name" value="GIY-YIG_endonuc_sf"/>
</dbReference>
<reference evidence="2" key="1">
    <citation type="submission" date="2022-11" db="EMBL/GenBank/DDBJ databases">
        <authorList>
            <person name="Morgan W.R."/>
            <person name="Tartar A."/>
        </authorList>
    </citation>
    <scope>NUCLEOTIDE SEQUENCE</scope>
    <source>
        <strain evidence="2">ARSEF 373</strain>
    </source>
</reference>
<keyword evidence="3" id="KW-1185">Reference proteome</keyword>
<organism evidence="2 3">
    <name type="scientific">Lagenidium giganteum</name>
    <dbReference type="NCBI Taxonomy" id="4803"/>
    <lineage>
        <taxon>Eukaryota</taxon>
        <taxon>Sar</taxon>
        <taxon>Stramenopiles</taxon>
        <taxon>Oomycota</taxon>
        <taxon>Peronosporomycetes</taxon>
        <taxon>Pythiales</taxon>
        <taxon>Pythiaceae</taxon>
    </lineage>
</organism>
<feature type="domain" description="GIY-YIG" evidence="1">
    <location>
        <begin position="19"/>
        <end position="93"/>
    </location>
</feature>
<comment type="caution">
    <text evidence="2">The sequence shown here is derived from an EMBL/GenBank/DDBJ whole genome shotgun (WGS) entry which is preliminary data.</text>
</comment>
<gene>
    <name evidence="2" type="ORF">N0F65_006293</name>
</gene>
<proteinExistence type="predicted"/>
<reference evidence="2" key="2">
    <citation type="journal article" date="2023" name="Microbiol Resour">
        <title>Decontamination and Annotation of the Draft Genome Sequence of the Oomycete Lagenidium giganteum ARSEF 373.</title>
        <authorList>
            <person name="Morgan W.R."/>
            <person name="Tartar A."/>
        </authorList>
    </citation>
    <scope>NUCLEOTIDE SEQUENCE</scope>
    <source>
        <strain evidence="2">ARSEF 373</strain>
    </source>
</reference>
<dbReference type="Proteomes" id="UP001146120">
    <property type="component" value="Unassembled WGS sequence"/>
</dbReference>
<dbReference type="InterPro" id="IPR000305">
    <property type="entry name" value="GIY-YIG_endonuc"/>
</dbReference>
<dbReference type="EMBL" id="DAKRPA010000360">
    <property type="protein sequence ID" value="DAZ92972.1"/>
    <property type="molecule type" value="Genomic_DNA"/>
</dbReference>
<dbReference type="SUPFAM" id="SSF82771">
    <property type="entry name" value="GIY-YIG endonuclease"/>
    <property type="match status" value="1"/>
</dbReference>
<evidence type="ECO:0000313" key="2">
    <source>
        <dbReference type="EMBL" id="DAZ92972.1"/>
    </source>
</evidence>
<dbReference type="Pfam" id="PF01541">
    <property type="entry name" value="GIY-YIG"/>
    <property type="match status" value="1"/>
</dbReference>